<evidence type="ECO:0008006" key="6">
    <source>
        <dbReference type="Google" id="ProtNLM"/>
    </source>
</evidence>
<sequence length="300" mass="33619">MRVLITGATGLIGSKISALCHEKGIDVNYLTTSKDKIQHKDHYRGFLWDPQNKEIDTRAIENVDAVINLVGASIAQRWTSENKRKILNSRVESTNLLFDTLSKNDHQIKQFISASAIGVYPSSLQKLYFEDEKSVDDSFVGKVVVKWESAVNNFKDLGLKVSKIRIGLVMAENGGMLEKLKEPVNFNIGAPLGSGKQWQSWIHIKDLTQIFLHVLENQLEGTYNGVAPNPVTNKEMTKEVANQLGKPLWLPNVPKFALKAAFGEMSTLLLSSQLVSSKKIEEQGYHFEYVHLKPALEDLL</sequence>
<accession>A0A1I1HJS3</accession>
<comment type="similarity">
    <text evidence="1">Belongs to the NAD(P)-dependent epimerase/dehydratase family. SDR39U1 subfamily.</text>
</comment>
<dbReference type="InterPro" id="IPR001509">
    <property type="entry name" value="Epimerase_deHydtase"/>
</dbReference>
<evidence type="ECO:0000313" key="4">
    <source>
        <dbReference type="EMBL" id="SFC23812.1"/>
    </source>
</evidence>
<dbReference type="Pfam" id="PF08338">
    <property type="entry name" value="DUF1731"/>
    <property type="match status" value="1"/>
</dbReference>
<name>A0A1I1HJS3_9FLAO</name>
<reference evidence="5" key="1">
    <citation type="submission" date="2016-10" db="EMBL/GenBank/DDBJ databases">
        <authorList>
            <person name="Varghese N."/>
            <person name="Submissions S."/>
        </authorList>
    </citation>
    <scope>NUCLEOTIDE SEQUENCE [LARGE SCALE GENOMIC DNA]</scope>
    <source>
        <strain evidence="5">DSM 24499</strain>
    </source>
</reference>
<proteinExistence type="inferred from homology"/>
<dbReference type="InterPro" id="IPR036291">
    <property type="entry name" value="NAD(P)-bd_dom_sf"/>
</dbReference>
<dbReference type="Pfam" id="PF01370">
    <property type="entry name" value="Epimerase"/>
    <property type="match status" value="1"/>
</dbReference>
<evidence type="ECO:0000259" key="3">
    <source>
        <dbReference type="Pfam" id="PF08338"/>
    </source>
</evidence>
<dbReference type="PANTHER" id="PTHR11092">
    <property type="entry name" value="SUGAR NUCLEOTIDE EPIMERASE RELATED"/>
    <property type="match status" value="1"/>
</dbReference>
<keyword evidence="5" id="KW-1185">Reference proteome</keyword>
<dbReference type="OrthoDB" id="9801773at2"/>
<dbReference type="RefSeq" id="WP_092541678.1">
    <property type="nucleotide sequence ID" value="NZ_FOKV01000003.1"/>
</dbReference>
<organism evidence="4 5">
    <name type="scientific">Zunongwangia mangrovi</name>
    <dbReference type="NCBI Taxonomy" id="1334022"/>
    <lineage>
        <taxon>Bacteria</taxon>
        <taxon>Pseudomonadati</taxon>
        <taxon>Bacteroidota</taxon>
        <taxon>Flavobacteriia</taxon>
        <taxon>Flavobacteriales</taxon>
        <taxon>Flavobacteriaceae</taxon>
        <taxon>Zunongwangia</taxon>
    </lineage>
</organism>
<dbReference type="InterPro" id="IPR010099">
    <property type="entry name" value="SDR39U1"/>
</dbReference>
<gene>
    <name evidence="4" type="ORF">SAMN04487907_10363</name>
</gene>
<dbReference type="STRING" id="1334022.SAMN04487907_10363"/>
<dbReference type="Proteomes" id="UP000199438">
    <property type="component" value="Unassembled WGS sequence"/>
</dbReference>
<dbReference type="PANTHER" id="PTHR11092:SF0">
    <property type="entry name" value="EPIMERASE FAMILY PROTEIN SDR39U1"/>
    <property type="match status" value="1"/>
</dbReference>
<evidence type="ECO:0000313" key="5">
    <source>
        <dbReference type="Proteomes" id="UP000199438"/>
    </source>
</evidence>
<protein>
    <recommendedName>
        <fullName evidence="6">TIGR01777 family protein</fullName>
    </recommendedName>
</protein>
<dbReference type="InterPro" id="IPR013549">
    <property type="entry name" value="DUF1731"/>
</dbReference>
<dbReference type="SUPFAM" id="SSF51735">
    <property type="entry name" value="NAD(P)-binding Rossmann-fold domains"/>
    <property type="match status" value="1"/>
</dbReference>
<dbReference type="NCBIfam" id="TIGR01777">
    <property type="entry name" value="yfcH"/>
    <property type="match status" value="1"/>
</dbReference>
<feature type="domain" description="NAD-dependent epimerase/dehydratase" evidence="2">
    <location>
        <begin position="3"/>
        <end position="125"/>
    </location>
</feature>
<evidence type="ECO:0000256" key="1">
    <source>
        <dbReference type="ARBA" id="ARBA00009353"/>
    </source>
</evidence>
<dbReference type="EMBL" id="FOKV01000003">
    <property type="protein sequence ID" value="SFC23812.1"/>
    <property type="molecule type" value="Genomic_DNA"/>
</dbReference>
<feature type="domain" description="DUF1731" evidence="3">
    <location>
        <begin position="253"/>
        <end position="299"/>
    </location>
</feature>
<evidence type="ECO:0000259" key="2">
    <source>
        <dbReference type="Pfam" id="PF01370"/>
    </source>
</evidence>
<dbReference type="AlphaFoldDB" id="A0A1I1HJS3"/>
<dbReference type="Gene3D" id="3.40.50.720">
    <property type="entry name" value="NAD(P)-binding Rossmann-like Domain"/>
    <property type="match status" value="1"/>
</dbReference>